<dbReference type="CDD" id="cd07185">
    <property type="entry name" value="OmpA_C-like"/>
    <property type="match status" value="1"/>
</dbReference>
<comment type="subcellular location">
    <subcellularLocation>
        <location evidence="1">Cell outer membrane</location>
    </subcellularLocation>
</comment>
<dbReference type="PROSITE" id="PS51123">
    <property type="entry name" value="OMPA_2"/>
    <property type="match status" value="1"/>
</dbReference>
<keyword evidence="3" id="KW-0998">Cell outer membrane</keyword>
<keyword evidence="8" id="KW-1185">Reference proteome</keyword>
<dbReference type="InterPro" id="IPR036737">
    <property type="entry name" value="OmpA-like_sf"/>
</dbReference>
<evidence type="ECO:0000313" key="8">
    <source>
        <dbReference type="Proteomes" id="UP000248553"/>
    </source>
</evidence>
<evidence type="ECO:0000256" key="5">
    <source>
        <dbReference type="SAM" id="MobiDB-lite"/>
    </source>
</evidence>
<dbReference type="GO" id="GO:0009279">
    <property type="term" value="C:cell outer membrane"/>
    <property type="evidence" value="ECO:0007669"/>
    <property type="project" value="UniProtKB-SubCell"/>
</dbReference>
<dbReference type="Gene3D" id="3.30.1330.60">
    <property type="entry name" value="OmpA-like domain"/>
    <property type="match status" value="1"/>
</dbReference>
<feature type="domain" description="OmpA-like" evidence="6">
    <location>
        <begin position="39"/>
        <end position="159"/>
    </location>
</feature>
<keyword evidence="2 4" id="KW-0472">Membrane</keyword>
<evidence type="ECO:0000256" key="4">
    <source>
        <dbReference type="PROSITE-ProRule" id="PRU00473"/>
    </source>
</evidence>
<reference evidence="8" key="1">
    <citation type="submission" date="2018-05" db="EMBL/GenBank/DDBJ databases">
        <authorList>
            <person name="Nie L."/>
        </authorList>
    </citation>
    <scope>NUCLEOTIDE SEQUENCE [LARGE SCALE GENOMIC DNA]</scope>
    <source>
        <strain evidence="8">NL</strain>
    </source>
</reference>
<dbReference type="AlphaFoldDB" id="A0A328BNF2"/>
<dbReference type="OrthoDB" id="9800869at2"/>
<dbReference type="Proteomes" id="UP000248553">
    <property type="component" value="Unassembled WGS sequence"/>
</dbReference>
<evidence type="ECO:0000259" key="6">
    <source>
        <dbReference type="PROSITE" id="PS51123"/>
    </source>
</evidence>
<evidence type="ECO:0000256" key="2">
    <source>
        <dbReference type="ARBA" id="ARBA00023136"/>
    </source>
</evidence>
<dbReference type="InterPro" id="IPR050330">
    <property type="entry name" value="Bact_OuterMem_StrucFunc"/>
</dbReference>
<comment type="caution">
    <text evidence="7">The sequence shown here is derived from an EMBL/GenBank/DDBJ whole genome shotgun (WGS) entry which is preliminary data.</text>
</comment>
<dbReference type="EMBL" id="QHKM01000002">
    <property type="protein sequence ID" value="RAK68205.1"/>
    <property type="molecule type" value="Genomic_DNA"/>
</dbReference>
<dbReference type="PROSITE" id="PS51257">
    <property type="entry name" value="PROKAR_LIPOPROTEIN"/>
    <property type="match status" value="1"/>
</dbReference>
<organism evidence="7 8">
    <name type="scientific">Hymenobacter edaphi</name>
    <dbReference type="NCBI Taxonomy" id="2211146"/>
    <lineage>
        <taxon>Bacteria</taxon>
        <taxon>Pseudomonadati</taxon>
        <taxon>Bacteroidota</taxon>
        <taxon>Cytophagia</taxon>
        <taxon>Cytophagales</taxon>
        <taxon>Hymenobacteraceae</taxon>
        <taxon>Hymenobacter</taxon>
    </lineage>
</organism>
<proteinExistence type="predicted"/>
<name>A0A328BNF2_9BACT</name>
<sequence>MKSTLLFLSLALLGFAACQSDHKPAAAAGSPELRSRPTPEGLAYTLPADQLFRGAEGEVSDQAAARLTPLAEQIRKQEAKQLIIRCYTDDQGDEGKNLALSQKRAQSVAEWLRTHGVEAPAEQQGMGEANPAVPNAQADGTPDPAGQAQNRRIEVVVLK</sequence>
<dbReference type="InterPro" id="IPR006664">
    <property type="entry name" value="OMP_bac"/>
</dbReference>
<feature type="region of interest" description="Disordered" evidence="5">
    <location>
        <begin position="119"/>
        <end position="152"/>
    </location>
</feature>
<accession>A0A328BNF2</accession>
<protein>
    <recommendedName>
        <fullName evidence="6">OmpA-like domain-containing protein</fullName>
    </recommendedName>
</protein>
<dbReference type="PRINTS" id="PR01021">
    <property type="entry name" value="OMPADOMAIN"/>
</dbReference>
<dbReference type="Pfam" id="PF00691">
    <property type="entry name" value="OmpA"/>
    <property type="match status" value="1"/>
</dbReference>
<evidence type="ECO:0000313" key="7">
    <source>
        <dbReference type="EMBL" id="RAK68205.1"/>
    </source>
</evidence>
<dbReference type="PANTHER" id="PTHR30329">
    <property type="entry name" value="STATOR ELEMENT OF FLAGELLAR MOTOR COMPLEX"/>
    <property type="match status" value="1"/>
</dbReference>
<dbReference type="SUPFAM" id="SSF103088">
    <property type="entry name" value="OmpA-like"/>
    <property type="match status" value="1"/>
</dbReference>
<dbReference type="InterPro" id="IPR006665">
    <property type="entry name" value="OmpA-like"/>
</dbReference>
<gene>
    <name evidence="7" type="ORF">DLM85_09225</name>
</gene>
<dbReference type="PANTHER" id="PTHR30329:SF21">
    <property type="entry name" value="LIPOPROTEIN YIAD-RELATED"/>
    <property type="match status" value="1"/>
</dbReference>
<evidence type="ECO:0000256" key="1">
    <source>
        <dbReference type="ARBA" id="ARBA00004442"/>
    </source>
</evidence>
<evidence type="ECO:0000256" key="3">
    <source>
        <dbReference type="ARBA" id="ARBA00023237"/>
    </source>
</evidence>
<dbReference type="RefSeq" id="WP_111477818.1">
    <property type="nucleotide sequence ID" value="NZ_QHKM01000002.1"/>
</dbReference>